<gene>
    <name evidence="2" type="ORF">SCWH03_56720</name>
</gene>
<dbReference type="CDD" id="cd02440">
    <property type="entry name" value="AdoMet_MTases"/>
    <property type="match status" value="1"/>
</dbReference>
<reference evidence="2 3" key="1">
    <citation type="submission" date="2020-02" db="EMBL/GenBank/DDBJ databases">
        <title>Whole Genome Shotgun Sequence of Streptomyces sp. strain CWH03.</title>
        <authorList>
            <person name="Dohra H."/>
            <person name="Kodani S."/>
            <person name="Yamamura H."/>
        </authorList>
    </citation>
    <scope>NUCLEOTIDE SEQUENCE [LARGE SCALE GENOMIC DNA]</scope>
    <source>
        <strain evidence="2 3">CWH03</strain>
    </source>
</reference>
<proteinExistence type="predicted"/>
<evidence type="ECO:0000313" key="2">
    <source>
        <dbReference type="EMBL" id="GFH39405.1"/>
    </source>
</evidence>
<dbReference type="EMBL" id="BLLG01000029">
    <property type="protein sequence ID" value="GFH39405.1"/>
    <property type="molecule type" value="Genomic_DNA"/>
</dbReference>
<dbReference type="PANTHER" id="PTHR43591:SF24">
    <property type="entry name" value="2-METHOXY-6-POLYPRENYL-1,4-BENZOQUINOL METHYLASE, MITOCHONDRIAL"/>
    <property type="match status" value="1"/>
</dbReference>
<protein>
    <submittedName>
        <fullName evidence="2">Class I SAM-dependent methyltransferase</fullName>
    </submittedName>
</protein>
<keyword evidence="2" id="KW-0489">Methyltransferase</keyword>
<dbReference type="GO" id="GO:0008168">
    <property type="term" value="F:methyltransferase activity"/>
    <property type="evidence" value="ECO:0007669"/>
    <property type="project" value="UniProtKB-KW"/>
</dbReference>
<name>A0A6A0B3X8_9ACTN</name>
<comment type="caution">
    <text evidence="2">The sequence shown here is derived from an EMBL/GenBank/DDBJ whole genome shotgun (WGS) entry which is preliminary data.</text>
</comment>
<keyword evidence="2" id="KW-0808">Transferase</keyword>
<dbReference type="InterPro" id="IPR041698">
    <property type="entry name" value="Methyltransf_25"/>
</dbReference>
<dbReference type="Proteomes" id="UP000484988">
    <property type="component" value="Unassembled WGS sequence"/>
</dbReference>
<dbReference type="GO" id="GO:0032259">
    <property type="term" value="P:methylation"/>
    <property type="evidence" value="ECO:0007669"/>
    <property type="project" value="UniProtKB-KW"/>
</dbReference>
<dbReference type="PANTHER" id="PTHR43591">
    <property type="entry name" value="METHYLTRANSFERASE"/>
    <property type="match status" value="1"/>
</dbReference>
<dbReference type="SUPFAM" id="SSF53335">
    <property type="entry name" value="S-adenosyl-L-methionine-dependent methyltransferases"/>
    <property type="match status" value="1"/>
</dbReference>
<sequence length="524" mass="55944">MTHPMTSPAAADLLAAFTAAPDERLAEEFLRLAGTVWSAEGPLGGAAEHTPALVAALHGADARRAGHLAVLLGLLAESEYREHPAGDGPIRTAVHRGLDRYLELLAGSGAGTPLATALLYLLAHFPEDRARILTAASADELLLDEHDLTRLERALRALDPDDPDLGRCWPSPAAWNLDEEERGFDKASIEALAPEQITANWNNDTRTVLAYAGMKAYWAVRHGAARETSYPAPAAQSAETAPETAGEPGPQAFARYAGALRCPSCDGGLDYTDSVRCRACATAFPLAQGLLDLSRGATGSQASEEDDTADLLQKLAAMPSMGVYYETVLRPAFLRIAGLNWDDAVTPADEDAYLLARTRPVDGPVLDLCAGAGRWTAVLQRAVGTERLIAQDLALPMLTALRRALPKVPAVVASALTLPYGDATFGAVNCWNALQAFPEQADIAIAEIGRVLRPGGSLTLLTFRWADDPVDRYFQGSHFFPSRPAGMLLFEPDEIAKWLADAGLTIREQSGTGSFVFITAERTA</sequence>
<keyword evidence="3" id="KW-1185">Reference proteome</keyword>
<accession>A0A6A0B3X8</accession>
<evidence type="ECO:0000313" key="3">
    <source>
        <dbReference type="Proteomes" id="UP000484988"/>
    </source>
</evidence>
<dbReference type="Pfam" id="PF13649">
    <property type="entry name" value="Methyltransf_25"/>
    <property type="match status" value="1"/>
</dbReference>
<dbReference type="AlphaFoldDB" id="A0A6A0B3X8"/>
<feature type="domain" description="Methyltransferase" evidence="1">
    <location>
        <begin position="365"/>
        <end position="456"/>
    </location>
</feature>
<dbReference type="Gene3D" id="3.40.50.150">
    <property type="entry name" value="Vaccinia Virus protein VP39"/>
    <property type="match status" value="1"/>
</dbReference>
<dbReference type="RefSeq" id="WP_173267382.1">
    <property type="nucleotide sequence ID" value="NZ_BLLG01000029.1"/>
</dbReference>
<evidence type="ECO:0000259" key="1">
    <source>
        <dbReference type="Pfam" id="PF13649"/>
    </source>
</evidence>
<dbReference type="InterPro" id="IPR029063">
    <property type="entry name" value="SAM-dependent_MTases_sf"/>
</dbReference>
<organism evidence="2 3">
    <name type="scientific">Streptomyces pacificus</name>
    <dbReference type="NCBI Taxonomy" id="2705029"/>
    <lineage>
        <taxon>Bacteria</taxon>
        <taxon>Bacillati</taxon>
        <taxon>Actinomycetota</taxon>
        <taxon>Actinomycetes</taxon>
        <taxon>Kitasatosporales</taxon>
        <taxon>Streptomycetaceae</taxon>
        <taxon>Streptomyces</taxon>
    </lineage>
</organism>